<dbReference type="InterPro" id="IPR048304">
    <property type="entry name" value="UbiD_Rift_dom"/>
</dbReference>
<dbReference type="NCBIfam" id="TIGR00148">
    <property type="entry name" value="UbiD family decarboxylase"/>
    <property type="match status" value="1"/>
</dbReference>
<evidence type="ECO:0000259" key="3">
    <source>
        <dbReference type="Pfam" id="PF20695"/>
    </source>
</evidence>
<feature type="domain" description="3-octaprenyl-4-hydroxybenzoate carboxy-lyase-like C-terminal" evidence="4">
    <location>
        <begin position="327"/>
        <end position="450"/>
    </location>
</feature>
<evidence type="ECO:0000313" key="6">
    <source>
        <dbReference type="Proteomes" id="UP000001522"/>
    </source>
</evidence>
<dbReference type="InterPro" id="IPR049383">
    <property type="entry name" value="UbiD-like_N"/>
</dbReference>
<dbReference type="SUPFAM" id="SSF143968">
    <property type="entry name" value="UbiD C-terminal domain-like"/>
    <property type="match status" value="2"/>
</dbReference>
<keyword evidence="5" id="KW-0456">Lyase</keyword>
<feature type="domain" description="3-octaprenyl-4-hydroxybenzoate carboxy-lyase-like Rift-related" evidence="2">
    <location>
        <begin position="127"/>
        <end position="322"/>
    </location>
</feature>
<protein>
    <submittedName>
        <fullName evidence="5">Putative 3-octaprenyl-4-hydroxybenzoate carboxy-lyase</fullName>
    </submittedName>
</protein>
<dbReference type="HOGENOM" id="CLU_023348_4_0_7"/>
<comment type="similarity">
    <text evidence="1">Belongs to the UbiD family.</text>
</comment>
<accession>D3UGJ3</accession>
<reference evidence="5 6" key="1">
    <citation type="journal article" date="2010" name="BMC Genomics">
        <title>Comparative genomics and proteomics of Helicobacter mustelae, an ulcerogenic and carcinogenic gastric pathogen.</title>
        <authorList>
            <person name="O'Toole P.W."/>
            <person name="Snelling W.J."/>
            <person name="Canchaya C."/>
            <person name="Forde B.M."/>
            <person name="Hardie K.R."/>
            <person name="Josenhans C."/>
            <person name="Graham R.L.J."/>
            <person name="McMullan G."/>
            <person name="Parkhill J."/>
            <person name="Belda E."/>
            <person name="Bentley S.D."/>
        </authorList>
    </citation>
    <scope>NUCLEOTIDE SEQUENCE [LARGE SCALE GENOMIC DNA]</scope>
    <source>
        <strain evidence="6">ATCC 43772 / LMG 18044 / NCTC 12198 / 12198</strain>
    </source>
</reference>
<organism evidence="5 6">
    <name type="scientific">Helicobacter mustelae (strain ATCC 43772 / CCUG 25715 / CIP 103759 / LMG 18044 / NCTC 12198 / R85-136P)</name>
    <name type="common">Campylobacter mustelae</name>
    <dbReference type="NCBI Taxonomy" id="679897"/>
    <lineage>
        <taxon>Bacteria</taxon>
        <taxon>Pseudomonadati</taxon>
        <taxon>Campylobacterota</taxon>
        <taxon>Epsilonproteobacteria</taxon>
        <taxon>Campylobacterales</taxon>
        <taxon>Helicobacteraceae</taxon>
        <taxon>Helicobacter</taxon>
    </lineage>
</organism>
<evidence type="ECO:0000313" key="5">
    <source>
        <dbReference type="EMBL" id="CBG39614.1"/>
    </source>
</evidence>
<dbReference type="PANTHER" id="PTHR30108">
    <property type="entry name" value="3-OCTAPRENYL-4-HYDROXYBENZOATE CARBOXY-LYASE-RELATED"/>
    <property type="match status" value="1"/>
</dbReference>
<dbReference type="GO" id="GO:0006744">
    <property type="term" value="P:ubiquinone biosynthetic process"/>
    <property type="evidence" value="ECO:0007669"/>
    <property type="project" value="TreeGrafter"/>
</dbReference>
<feature type="domain" description="3-octaprenyl-4-hydroxybenzoate carboxy-lyase-like N-terminal" evidence="3">
    <location>
        <begin position="7"/>
        <end position="92"/>
    </location>
</feature>
<dbReference type="Pfam" id="PF01977">
    <property type="entry name" value="UbiD"/>
    <property type="match status" value="1"/>
</dbReference>
<dbReference type="RefSeq" id="WP_013022706.1">
    <property type="nucleotide sequence ID" value="NC_013949.1"/>
</dbReference>
<evidence type="ECO:0000256" key="1">
    <source>
        <dbReference type="ARBA" id="ARBA00010021"/>
    </source>
</evidence>
<dbReference type="eggNOG" id="COG0043">
    <property type="taxonomic scope" value="Bacteria"/>
</dbReference>
<dbReference type="Pfam" id="PF20695">
    <property type="entry name" value="UbiD_N"/>
    <property type="match status" value="1"/>
</dbReference>
<proteinExistence type="inferred from homology"/>
<dbReference type="GO" id="GO:0005829">
    <property type="term" value="C:cytosol"/>
    <property type="evidence" value="ECO:0007669"/>
    <property type="project" value="TreeGrafter"/>
</dbReference>
<dbReference type="AlphaFoldDB" id="D3UGJ3"/>
<dbReference type="SUPFAM" id="SSF50475">
    <property type="entry name" value="FMN-binding split barrel"/>
    <property type="match status" value="1"/>
</dbReference>
<name>D3UGJ3_HELM1</name>
<dbReference type="PANTHER" id="PTHR30108:SF17">
    <property type="entry name" value="FERULIC ACID DECARBOXYLASE 1"/>
    <property type="match status" value="1"/>
</dbReference>
<evidence type="ECO:0000259" key="4">
    <source>
        <dbReference type="Pfam" id="PF20696"/>
    </source>
</evidence>
<dbReference type="Gene3D" id="3.40.1670.10">
    <property type="entry name" value="UbiD C-terminal domain-like"/>
    <property type="match status" value="1"/>
</dbReference>
<dbReference type="GO" id="GO:0008694">
    <property type="term" value="F:4-hydroxy-3-polyprenylbenzoate decarboxylase activity"/>
    <property type="evidence" value="ECO:0007669"/>
    <property type="project" value="TreeGrafter"/>
</dbReference>
<gene>
    <name evidence="5" type="ordered locus">HMU03520</name>
</gene>
<sequence length="610" mass="69684">MLQKFLNVLQEAGQLRLIEQPVDVYLEIPHLAYLEVKKSGGGKALLFTHPIDKKNNKAFSMPVVMNLFGSQERLNLIFGKSGDEIARDIHQLLELTPPKNLRDFFQKARQIFALRHIFPKKRRIFAPRSQEVIYRDQEVDLYALPILTTWEHDAAPFITMGQIYTQSLDGRKKNLGMYRLQVYDKNHLGMHWQIHKDAQHFFHEYQRHGEKMPVSIAMGGDPLYTWCGQAPLPYGMYELMLYGFIRNKSASTVRCITNPLYVPEDVDIVIEGWVDPGVMRLEGPFGDHTGFYTPMEPYPVMEVTAITMKHSPIFPATVVGKPPLEDKYIGALTERIFLPLLQKTSHGLLDYYMPENGVFHNLIFAKVNVQYPGHAKQMMHAFWGVGQMSFVKHAIFLGADAPDFHDFDALGMYILNRFDVKNIIISEGVCDALDHASNDFAFGGKLGLDASGEECKRDFSLCNNEDLLSALQECIPEVLGLEQYFVQSNAPICIVGVRKQRNMLESIKSLDVALLKSMRIAIFVDFDRNDLKNPYMLLWRIVNNIDAKRDVRILGQSVFIDATDKSLIDGYTREWPMQTDCTPSVLQTLKDRGLLEGVDEEMMKKFQICG</sequence>
<dbReference type="STRING" id="679897.HMU03520"/>
<keyword evidence="6" id="KW-1185">Reference proteome</keyword>
<dbReference type="EMBL" id="FN555004">
    <property type="protein sequence ID" value="CBG39614.1"/>
    <property type="molecule type" value="Genomic_DNA"/>
</dbReference>
<dbReference type="Pfam" id="PF20696">
    <property type="entry name" value="UbiD_C"/>
    <property type="match status" value="1"/>
</dbReference>
<dbReference type="InterPro" id="IPR049381">
    <property type="entry name" value="UbiD-like_C"/>
</dbReference>
<evidence type="ECO:0000259" key="2">
    <source>
        <dbReference type="Pfam" id="PF01977"/>
    </source>
</evidence>
<dbReference type="InterPro" id="IPR002830">
    <property type="entry name" value="UbiD"/>
</dbReference>
<dbReference type="NCBIfam" id="TIGR03701">
    <property type="entry name" value="mena_SCO4490"/>
    <property type="match status" value="1"/>
</dbReference>
<dbReference type="Proteomes" id="UP000001522">
    <property type="component" value="Chromosome"/>
</dbReference>
<dbReference type="KEGG" id="hms:HMU03520"/>
<dbReference type="InterPro" id="IPR022390">
    <property type="entry name" value="HBDC"/>
</dbReference>